<dbReference type="PROSITE" id="PS50888">
    <property type="entry name" value="BHLH"/>
    <property type="match status" value="1"/>
</dbReference>
<dbReference type="Pfam" id="PF00010">
    <property type="entry name" value="HLH"/>
    <property type="match status" value="1"/>
</dbReference>
<evidence type="ECO:0000259" key="2">
    <source>
        <dbReference type="PROSITE" id="PS50888"/>
    </source>
</evidence>
<dbReference type="PANTHER" id="PTHR47336:SF2">
    <property type="entry name" value="TRANSCRIPTION FACTOR HMS1-RELATED"/>
    <property type="match status" value="1"/>
</dbReference>
<feature type="region of interest" description="Disordered" evidence="1">
    <location>
        <begin position="299"/>
        <end position="427"/>
    </location>
</feature>
<feature type="compositionally biased region" description="Low complexity" evidence="1">
    <location>
        <begin position="372"/>
        <end position="394"/>
    </location>
</feature>
<dbReference type="GO" id="GO:0046983">
    <property type="term" value="F:protein dimerization activity"/>
    <property type="evidence" value="ECO:0007669"/>
    <property type="project" value="InterPro"/>
</dbReference>
<evidence type="ECO:0000313" key="3">
    <source>
        <dbReference type="EMBL" id="KAJ7743193.1"/>
    </source>
</evidence>
<proteinExistence type="predicted"/>
<dbReference type="InterPro" id="IPR011598">
    <property type="entry name" value="bHLH_dom"/>
</dbReference>
<feature type="domain" description="BHLH" evidence="2">
    <location>
        <begin position="170"/>
        <end position="258"/>
    </location>
</feature>
<dbReference type="Gene3D" id="4.10.280.10">
    <property type="entry name" value="Helix-loop-helix DNA-binding domain"/>
    <property type="match status" value="1"/>
</dbReference>
<feature type="compositionally biased region" description="Low complexity" evidence="1">
    <location>
        <begin position="415"/>
        <end position="426"/>
    </location>
</feature>
<dbReference type="PANTHER" id="PTHR47336">
    <property type="entry name" value="TRANSCRIPTION FACTOR HMS1-RELATED"/>
    <property type="match status" value="1"/>
</dbReference>
<feature type="region of interest" description="Disordered" evidence="1">
    <location>
        <begin position="119"/>
        <end position="179"/>
    </location>
</feature>
<comment type="caution">
    <text evidence="3">The sequence shown here is derived from an EMBL/GenBank/DDBJ whole genome shotgun (WGS) entry which is preliminary data.</text>
</comment>
<accession>A0AAD7N2R3</accession>
<feature type="compositionally biased region" description="Low complexity" evidence="1">
    <location>
        <begin position="141"/>
        <end position="152"/>
    </location>
</feature>
<feature type="region of interest" description="Disordered" evidence="1">
    <location>
        <begin position="526"/>
        <end position="590"/>
    </location>
</feature>
<dbReference type="SUPFAM" id="SSF47459">
    <property type="entry name" value="HLH, helix-loop-helix DNA-binding domain"/>
    <property type="match status" value="1"/>
</dbReference>
<dbReference type="InterPro" id="IPR052099">
    <property type="entry name" value="Regulatory_TF_Diverse"/>
</dbReference>
<sequence length="907" mass="95746">MTRVPSVGTPPDWNSLSSMWPEDKMDDMSQFTSMDLGMGMDTTDFGSVNPFQFTFEAPSPLPSSESESGGSTGSFSPPPSMRAASVDTGYSDDPAAELANRVRKNAGLVLAVQIGSEPQYQPHQPSAFTAPPAPSYPTPNTAASAFTTAPVAPSAPPTPATPVQTATQSRPKTSHTTIERRYRTNLNARIQSLRQAVPALRVVDRAAAIKAGEPYPGGDASDPEDHIDARGFVDGVKIARKCSKANVLGKAVEYIRVLKNREKRLTRELEGLKTLLRGLVGGTELLGEWEREWVGMFGGGERDEVGVEDGGNANEDDAEDDDDGESDDEGGAGRKRKKAKVEPAAPKVKVERKPAVPVQEGEKKKRGRPRKVVPLPASATASASANSSHAGSPALSTSVPMHSSLGQPSTAAYAQRQQEIMHQQQQDLTGGPRQYLLGAFALFSFFANANVSSPSPSSYSQSTHAHEGHVLTPVGVGIAGKVYGLEGAVGGMGLLQAFHLLASAAVLVSVVWPVGRGVWARYVASASSPSPPTLLEKTTVGEKAAEEEGSETETDGERSAGSVGSLSEEDVDADADASEEVQAQAHREAEACILDDSTPLSTRLRTAFRLYTSSSTTTSRSDVRSETDDRRRLLALLVRPVPLLGARIAPRLWDEVDDAAGRLVPLKRTHATTQTHTQARTLTQREGVLRTLEAGAAVERLRAVGGRAFVREVLGSSVASASTFTSSSSSTTTASTSTSKTSTPTVTDAATDADASTDVLAKAAASEREMARAREREREEEHAALAVARGLGGRIARLGARVGWVVGGGDDDTQGVLDEDEEEEGEGAEADVEKLLRAIVLYRRVFGPAGSANPNIKGGKGNRTSEAARALRRTLGSSEVFEDAGAGAVVGVEEARDRVVDLLTGEV</sequence>
<name>A0AAD7N2R3_9AGAR</name>
<evidence type="ECO:0000256" key="1">
    <source>
        <dbReference type="SAM" id="MobiDB-lite"/>
    </source>
</evidence>
<feature type="region of interest" description="Disordered" evidence="1">
    <location>
        <begin position="49"/>
        <end position="92"/>
    </location>
</feature>
<dbReference type="SMART" id="SM00353">
    <property type="entry name" value="HLH"/>
    <property type="match status" value="1"/>
</dbReference>
<feature type="compositionally biased region" description="Acidic residues" evidence="1">
    <location>
        <begin position="567"/>
        <end position="579"/>
    </location>
</feature>
<evidence type="ECO:0000313" key="4">
    <source>
        <dbReference type="Proteomes" id="UP001215598"/>
    </source>
</evidence>
<feature type="compositionally biased region" description="Low complexity" evidence="1">
    <location>
        <begin position="56"/>
        <end position="75"/>
    </location>
</feature>
<organism evidence="3 4">
    <name type="scientific">Mycena metata</name>
    <dbReference type="NCBI Taxonomy" id="1033252"/>
    <lineage>
        <taxon>Eukaryota</taxon>
        <taxon>Fungi</taxon>
        <taxon>Dikarya</taxon>
        <taxon>Basidiomycota</taxon>
        <taxon>Agaricomycotina</taxon>
        <taxon>Agaricomycetes</taxon>
        <taxon>Agaricomycetidae</taxon>
        <taxon>Agaricales</taxon>
        <taxon>Marasmiineae</taxon>
        <taxon>Mycenaceae</taxon>
        <taxon>Mycena</taxon>
    </lineage>
</organism>
<feature type="compositionally biased region" description="Acidic residues" evidence="1">
    <location>
        <begin position="314"/>
        <end position="330"/>
    </location>
</feature>
<dbReference type="Proteomes" id="UP001215598">
    <property type="component" value="Unassembled WGS sequence"/>
</dbReference>
<dbReference type="EMBL" id="JARKIB010000092">
    <property type="protein sequence ID" value="KAJ7743193.1"/>
    <property type="molecule type" value="Genomic_DNA"/>
</dbReference>
<feature type="region of interest" description="Disordered" evidence="1">
    <location>
        <begin position="720"/>
        <end position="754"/>
    </location>
</feature>
<keyword evidence="4" id="KW-1185">Reference proteome</keyword>
<feature type="region of interest" description="Disordered" evidence="1">
    <location>
        <begin position="1"/>
        <end position="23"/>
    </location>
</feature>
<gene>
    <name evidence="3" type="ORF">B0H16DRAFT_1463831</name>
</gene>
<feature type="compositionally biased region" description="Polar residues" evidence="1">
    <location>
        <begin position="395"/>
        <end position="412"/>
    </location>
</feature>
<reference evidence="3" key="1">
    <citation type="submission" date="2023-03" db="EMBL/GenBank/DDBJ databases">
        <title>Massive genome expansion in bonnet fungi (Mycena s.s.) driven by repeated elements and novel gene families across ecological guilds.</title>
        <authorList>
            <consortium name="Lawrence Berkeley National Laboratory"/>
            <person name="Harder C.B."/>
            <person name="Miyauchi S."/>
            <person name="Viragh M."/>
            <person name="Kuo A."/>
            <person name="Thoen E."/>
            <person name="Andreopoulos B."/>
            <person name="Lu D."/>
            <person name="Skrede I."/>
            <person name="Drula E."/>
            <person name="Henrissat B."/>
            <person name="Morin E."/>
            <person name="Kohler A."/>
            <person name="Barry K."/>
            <person name="LaButti K."/>
            <person name="Morin E."/>
            <person name="Salamov A."/>
            <person name="Lipzen A."/>
            <person name="Mereny Z."/>
            <person name="Hegedus B."/>
            <person name="Baldrian P."/>
            <person name="Stursova M."/>
            <person name="Weitz H."/>
            <person name="Taylor A."/>
            <person name="Grigoriev I.V."/>
            <person name="Nagy L.G."/>
            <person name="Martin F."/>
            <person name="Kauserud H."/>
        </authorList>
    </citation>
    <scope>NUCLEOTIDE SEQUENCE</scope>
    <source>
        <strain evidence="3">CBHHK182m</strain>
    </source>
</reference>
<dbReference type="AlphaFoldDB" id="A0AAD7N2R3"/>
<protein>
    <recommendedName>
        <fullName evidence="2">BHLH domain-containing protein</fullName>
    </recommendedName>
</protein>
<dbReference type="InterPro" id="IPR036638">
    <property type="entry name" value="HLH_DNA-bd_sf"/>
</dbReference>